<dbReference type="PANTHER" id="PTHR15975">
    <property type="entry name" value="CCR4-NOT TRANSCRIPTION COMPLEX SUBUNIT 11"/>
    <property type="match status" value="1"/>
</dbReference>
<evidence type="ECO:0000256" key="4">
    <source>
        <dbReference type="ARBA" id="ARBA00014872"/>
    </source>
</evidence>
<dbReference type="Pfam" id="PF10155">
    <property type="entry name" value="CNOT11"/>
    <property type="match status" value="1"/>
</dbReference>
<keyword evidence="7" id="KW-0943">RNA-mediated gene silencing</keyword>
<proteinExistence type="inferred from homology"/>
<evidence type="ECO:0000313" key="10">
    <source>
        <dbReference type="EMBL" id="KAL3655131.1"/>
    </source>
</evidence>
<comment type="similarity">
    <text evidence="3">Belongs to the CNOT11 family.</text>
</comment>
<evidence type="ECO:0000256" key="2">
    <source>
        <dbReference type="ARBA" id="ARBA00004496"/>
    </source>
</evidence>
<dbReference type="GO" id="GO:0005737">
    <property type="term" value="C:cytoplasm"/>
    <property type="evidence" value="ECO:0007669"/>
    <property type="project" value="UniProtKB-SubCell"/>
</dbReference>
<dbReference type="Proteomes" id="UP001632038">
    <property type="component" value="Unassembled WGS sequence"/>
</dbReference>
<comment type="caution">
    <text evidence="10">The sequence shown here is derived from an EMBL/GenBank/DDBJ whole genome shotgun (WGS) entry which is preliminary data.</text>
</comment>
<evidence type="ECO:0000256" key="7">
    <source>
        <dbReference type="ARBA" id="ARBA00023158"/>
    </source>
</evidence>
<keyword evidence="11" id="KW-1185">Reference proteome</keyword>
<dbReference type="AlphaFoldDB" id="A0ABD3ELL7"/>
<name>A0ABD3ELL7_9LAMI</name>
<evidence type="ECO:0000256" key="8">
    <source>
        <dbReference type="ARBA" id="ARBA00023163"/>
    </source>
</evidence>
<evidence type="ECO:0000256" key="3">
    <source>
        <dbReference type="ARBA" id="ARBA00008030"/>
    </source>
</evidence>
<evidence type="ECO:0000313" key="11">
    <source>
        <dbReference type="Proteomes" id="UP001632038"/>
    </source>
</evidence>
<evidence type="ECO:0000256" key="9">
    <source>
        <dbReference type="ARBA" id="ARBA00023242"/>
    </source>
</evidence>
<accession>A0ABD3ELL7</accession>
<keyword evidence="9" id="KW-0539">Nucleus</keyword>
<evidence type="ECO:0000256" key="5">
    <source>
        <dbReference type="ARBA" id="ARBA00022490"/>
    </source>
</evidence>
<protein>
    <recommendedName>
        <fullName evidence="4">CCR4-NOT transcription complex subunit 11</fullName>
    </recommendedName>
</protein>
<dbReference type="GO" id="GO:0031047">
    <property type="term" value="P:regulatory ncRNA-mediated gene silencing"/>
    <property type="evidence" value="ECO:0007669"/>
    <property type="project" value="UniProtKB-KW"/>
</dbReference>
<dbReference type="EMBL" id="JAVIJP010000002">
    <property type="protein sequence ID" value="KAL3655131.1"/>
    <property type="molecule type" value="Genomic_DNA"/>
</dbReference>
<organism evidence="10 11">
    <name type="scientific">Castilleja foliolosa</name>
    <dbReference type="NCBI Taxonomy" id="1961234"/>
    <lineage>
        <taxon>Eukaryota</taxon>
        <taxon>Viridiplantae</taxon>
        <taxon>Streptophyta</taxon>
        <taxon>Embryophyta</taxon>
        <taxon>Tracheophyta</taxon>
        <taxon>Spermatophyta</taxon>
        <taxon>Magnoliopsida</taxon>
        <taxon>eudicotyledons</taxon>
        <taxon>Gunneridae</taxon>
        <taxon>Pentapetalae</taxon>
        <taxon>asterids</taxon>
        <taxon>lamiids</taxon>
        <taxon>Lamiales</taxon>
        <taxon>Orobanchaceae</taxon>
        <taxon>Pedicularideae</taxon>
        <taxon>Castillejinae</taxon>
        <taxon>Castilleja</taxon>
    </lineage>
</organism>
<dbReference type="PANTHER" id="PTHR15975:SF0">
    <property type="entry name" value="CCR4-NOT TRANSCRIPTION COMPLEX SUBUNIT 11"/>
    <property type="match status" value="1"/>
</dbReference>
<dbReference type="GO" id="GO:0005634">
    <property type="term" value="C:nucleus"/>
    <property type="evidence" value="ECO:0007669"/>
    <property type="project" value="UniProtKB-SubCell"/>
</dbReference>
<gene>
    <name evidence="10" type="ORF">CASFOL_000917</name>
</gene>
<dbReference type="InterPro" id="IPR019312">
    <property type="entry name" value="CNOT11"/>
</dbReference>
<keyword evidence="8" id="KW-0804">Transcription</keyword>
<comment type="subcellular location">
    <subcellularLocation>
        <location evidence="2">Cytoplasm</location>
    </subcellularLocation>
    <subcellularLocation>
        <location evidence="1">Nucleus</location>
    </subcellularLocation>
</comment>
<reference evidence="11" key="1">
    <citation type="journal article" date="2024" name="IScience">
        <title>Strigolactones Initiate the Formation of Haustorium-like Structures in Castilleja.</title>
        <authorList>
            <person name="Buerger M."/>
            <person name="Peterson D."/>
            <person name="Chory J."/>
        </authorList>
    </citation>
    <scope>NUCLEOTIDE SEQUENCE [LARGE SCALE GENOMIC DNA]</scope>
</reference>
<keyword evidence="5" id="KW-0963">Cytoplasm</keyword>
<sequence>MEEKLEKLINGGEEITIEGIDVSGVLYQHVSVEPANDPKLEHHCGLTPKELPDLVENDPSIAAEVLTKLVNLPEMAEYFTVLENMEITLQSMDKLATTIDLPIGFLPTYVANCIKACLAIKDRHKQKRLVRLVFVFLQCLIENKTINVHDIFMDAQIFCIEFSYIKEAADLFRLLQSLK</sequence>
<evidence type="ECO:0000256" key="6">
    <source>
        <dbReference type="ARBA" id="ARBA00023015"/>
    </source>
</evidence>
<keyword evidence="6" id="KW-0805">Transcription regulation</keyword>
<evidence type="ECO:0000256" key="1">
    <source>
        <dbReference type="ARBA" id="ARBA00004123"/>
    </source>
</evidence>